<dbReference type="EMBL" id="QTTN01000006">
    <property type="protein sequence ID" value="REE90642.1"/>
    <property type="molecule type" value="Genomic_DNA"/>
</dbReference>
<dbReference type="AlphaFoldDB" id="A0A3D9SKX3"/>
<comment type="caution">
    <text evidence="2">The sequence shown here is derived from an EMBL/GenBank/DDBJ whole genome shotgun (WGS) entry which is preliminary data.</text>
</comment>
<dbReference type="RefSeq" id="WP_116188370.1">
    <property type="nucleotide sequence ID" value="NZ_QTTN01000006.1"/>
</dbReference>
<reference evidence="2 3" key="1">
    <citation type="submission" date="2018-08" db="EMBL/GenBank/DDBJ databases">
        <title>Genomic Encyclopedia of Type Strains, Phase III (KMG-III): the genomes of soil and plant-associated and newly described type strains.</title>
        <authorList>
            <person name="Whitman W."/>
        </authorList>
    </citation>
    <scope>NUCLEOTIDE SEQUENCE [LARGE SCALE GENOMIC DNA]</scope>
    <source>
        <strain evidence="2 3">CGMCC 1.10966</strain>
    </source>
</reference>
<sequence>MNPLYVESTKSTPEVRFDPAGGTLVITGQSYPENAFRFYEPLMNWLDDYLEHMKQSTVVTIELHLPYVNTSSTKCLMHLLEKLDKAFASGKKVEVRWYCDEENEAEQECAEEFKEDLQLPFAILPRGTGA</sequence>
<dbReference type="InterPro" id="IPR018530">
    <property type="entry name" value="SiaC"/>
</dbReference>
<evidence type="ECO:0000313" key="2">
    <source>
        <dbReference type="EMBL" id="REE90642.1"/>
    </source>
</evidence>
<organism evidence="2 3">
    <name type="scientific">Paenibacillus taihuensis</name>
    <dbReference type="NCBI Taxonomy" id="1156355"/>
    <lineage>
        <taxon>Bacteria</taxon>
        <taxon>Bacillati</taxon>
        <taxon>Bacillota</taxon>
        <taxon>Bacilli</taxon>
        <taxon>Bacillales</taxon>
        <taxon>Paenibacillaceae</taxon>
        <taxon>Paenibacillus</taxon>
    </lineage>
</organism>
<protein>
    <submittedName>
        <fullName evidence="2">Uncharacterized protein DUF1987</fullName>
    </submittedName>
</protein>
<proteinExistence type="predicted"/>
<evidence type="ECO:0000313" key="3">
    <source>
        <dbReference type="Proteomes" id="UP000256304"/>
    </source>
</evidence>
<gene>
    <name evidence="2" type="ORF">A8990_106147</name>
</gene>
<name>A0A3D9SKX3_9BACL</name>
<dbReference type="Proteomes" id="UP000256304">
    <property type="component" value="Unassembled WGS sequence"/>
</dbReference>
<dbReference type="OrthoDB" id="5297629at2"/>
<dbReference type="Pfam" id="PF09345">
    <property type="entry name" value="SiaC"/>
    <property type="match status" value="1"/>
</dbReference>
<feature type="domain" description="SiaC family regulatory phosphoprotein" evidence="1">
    <location>
        <begin position="7"/>
        <end position="125"/>
    </location>
</feature>
<evidence type="ECO:0000259" key="1">
    <source>
        <dbReference type="Pfam" id="PF09345"/>
    </source>
</evidence>
<accession>A0A3D9SKX3</accession>
<keyword evidence="3" id="KW-1185">Reference proteome</keyword>